<evidence type="ECO:0000313" key="2">
    <source>
        <dbReference type="EMBL" id="MUG73030.1"/>
    </source>
</evidence>
<sequence length="69" mass="8332">MEFLSGEGSVYGYRKLTVLLRRRHELVINKKKVYRLCKHLEVLRPQRQLKLKHPRRFANNRVLTTSNEL</sequence>
<name>A0A7X3CTP4_9BACL</name>
<accession>A0A7X3CTP4</accession>
<dbReference type="Proteomes" id="UP000450917">
    <property type="component" value="Unassembled WGS sequence"/>
</dbReference>
<dbReference type="AlphaFoldDB" id="A0A7X3CTP4"/>
<keyword evidence="3" id="KW-1185">Reference proteome</keyword>
<evidence type="ECO:0000313" key="3">
    <source>
        <dbReference type="Proteomes" id="UP000450917"/>
    </source>
</evidence>
<dbReference type="EMBL" id="WNZX01000020">
    <property type="protein sequence ID" value="MUG73030.1"/>
    <property type="molecule type" value="Genomic_DNA"/>
</dbReference>
<dbReference type="InterPro" id="IPR025948">
    <property type="entry name" value="HTH-like_dom"/>
</dbReference>
<evidence type="ECO:0000259" key="1">
    <source>
        <dbReference type="Pfam" id="PF13276"/>
    </source>
</evidence>
<gene>
    <name evidence="2" type="ORF">GNP93_20570</name>
</gene>
<feature type="domain" description="HTH-like" evidence="1">
    <location>
        <begin position="9"/>
        <end position="47"/>
    </location>
</feature>
<comment type="caution">
    <text evidence="2">The sequence shown here is derived from an EMBL/GenBank/DDBJ whole genome shotgun (WGS) entry which is preliminary data.</text>
</comment>
<organism evidence="2 3">
    <name type="scientific">Paenibacillus validus</name>
    <dbReference type="NCBI Taxonomy" id="44253"/>
    <lineage>
        <taxon>Bacteria</taxon>
        <taxon>Bacillati</taxon>
        <taxon>Bacillota</taxon>
        <taxon>Bacilli</taxon>
        <taxon>Bacillales</taxon>
        <taxon>Paenibacillaceae</taxon>
        <taxon>Paenibacillus</taxon>
    </lineage>
</organism>
<proteinExistence type="predicted"/>
<dbReference type="Pfam" id="PF13276">
    <property type="entry name" value="HTH_21"/>
    <property type="match status" value="1"/>
</dbReference>
<protein>
    <submittedName>
        <fullName evidence="2">IS3 family transposase</fullName>
    </submittedName>
</protein>
<reference evidence="2 3" key="1">
    <citation type="submission" date="2019-11" db="EMBL/GenBank/DDBJ databases">
        <title>Draft genome sequences of five Paenibacillus species of dairy origin.</title>
        <authorList>
            <person name="Olajide A.M."/>
            <person name="Chen S."/>
            <person name="Lapointe G."/>
        </authorList>
    </citation>
    <scope>NUCLEOTIDE SEQUENCE [LARGE SCALE GENOMIC DNA]</scope>
    <source>
        <strain evidence="2 3">2CS3</strain>
    </source>
</reference>